<feature type="domain" description="4'-phosphopantetheinyl transferase N-terminal" evidence="1">
    <location>
        <begin position="35"/>
        <end position="93"/>
    </location>
</feature>
<dbReference type="InterPro" id="IPR037143">
    <property type="entry name" value="4-PPantetheinyl_Trfase_dom_sf"/>
</dbReference>
<dbReference type="Gene3D" id="3.90.470.20">
    <property type="entry name" value="4'-phosphopantetheinyl transferase domain"/>
    <property type="match status" value="1"/>
</dbReference>
<dbReference type="EMBL" id="JAEDAL010000001">
    <property type="protein sequence ID" value="MBH9551593.1"/>
    <property type="molecule type" value="Genomic_DNA"/>
</dbReference>
<organism evidence="2 3">
    <name type="scientific">Inhella gelatinilytica</name>
    <dbReference type="NCBI Taxonomy" id="2795030"/>
    <lineage>
        <taxon>Bacteria</taxon>
        <taxon>Pseudomonadati</taxon>
        <taxon>Pseudomonadota</taxon>
        <taxon>Betaproteobacteria</taxon>
        <taxon>Burkholderiales</taxon>
        <taxon>Sphaerotilaceae</taxon>
        <taxon>Inhella</taxon>
    </lineage>
</organism>
<reference evidence="2" key="1">
    <citation type="submission" date="2020-12" db="EMBL/GenBank/DDBJ databases">
        <title>The genome sequence of Inhella sp. 4Y17.</title>
        <authorList>
            <person name="Liu Y."/>
        </authorList>
    </citation>
    <scope>NUCLEOTIDE SEQUENCE</scope>
    <source>
        <strain evidence="2">4Y10</strain>
    </source>
</reference>
<evidence type="ECO:0000313" key="2">
    <source>
        <dbReference type="EMBL" id="MBH9551593.1"/>
    </source>
</evidence>
<evidence type="ECO:0000259" key="1">
    <source>
        <dbReference type="Pfam" id="PF17837"/>
    </source>
</evidence>
<dbReference type="Pfam" id="PF17837">
    <property type="entry name" value="4PPT_N"/>
    <property type="match status" value="1"/>
</dbReference>
<dbReference type="Proteomes" id="UP000620139">
    <property type="component" value="Unassembled WGS sequence"/>
</dbReference>
<accession>A0A931IVV0</accession>
<dbReference type="GO" id="GO:0000287">
    <property type="term" value="F:magnesium ion binding"/>
    <property type="evidence" value="ECO:0007669"/>
    <property type="project" value="InterPro"/>
</dbReference>
<proteinExistence type="predicted"/>
<sequence length="204" mass="23101">MAWARLERVSAVLASMPDPQAWCEAAEVARSQAFSRPERQQRFWAGRWLLRELLQQARGGVNPLTVDAQGCACDPQGWHLSLSHSGDWMAAAVCAMQPIGVDVEVPKPRRDWQALALHCDFEPCQTAEDFYRQWTLVEAWFKVQPPPQEAYGWKRWRWLAHAQGPAACWAGEGLNLALYGWPDEGRLQAAVTLRPLGRWAAQLK</sequence>
<gene>
    <name evidence="2" type="ORF">I7X43_01920</name>
</gene>
<dbReference type="RefSeq" id="WP_198099199.1">
    <property type="nucleotide sequence ID" value="NZ_JAEDAL010000001.1"/>
</dbReference>
<dbReference type="AlphaFoldDB" id="A0A931IVV0"/>
<name>A0A931IVV0_9BURK</name>
<dbReference type="SUPFAM" id="SSF56214">
    <property type="entry name" value="4'-phosphopantetheinyl transferase"/>
    <property type="match status" value="2"/>
</dbReference>
<comment type="caution">
    <text evidence="2">The sequence shown here is derived from an EMBL/GenBank/DDBJ whole genome shotgun (WGS) entry which is preliminary data.</text>
</comment>
<keyword evidence="3" id="KW-1185">Reference proteome</keyword>
<evidence type="ECO:0000313" key="3">
    <source>
        <dbReference type="Proteomes" id="UP000620139"/>
    </source>
</evidence>
<protein>
    <recommendedName>
        <fullName evidence="1">4'-phosphopantetheinyl transferase N-terminal domain-containing protein</fullName>
    </recommendedName>
</protein>
<dbReference type="GO" id="GO:0008897">
    <property type="term" value="F:holo-[acyl-carrier-protein] synthase activity"/>
    <property type="evidence" value="ECO:0007669"/>
    <property type="project" value="InterPro"/>
</dbReference>
<dbReference type="InterPro" id="IPR041354">
    <property type="entry name" value="4PPT_N"/>
</dbReference>